<organism evidence="2 3">
    <name type="scientific">Pedobacter flavus</name>
    <dbReference type="NCBI Taxonomy" id="3113906"/>
    <lineage>
        <taxon>Bacteria</taxon>
        <taxon>Pseudomonadati</taxon>
        <taxon>Bacteroidota</taxon>
        <taxon>Sphingobacteriia</taxon>
        <taxon>Sphingobacteriales</taxon>
        <taxon>Sphingobacteriaceae</taxon>
        <taxon>Pedobacter</taxon>
    </lineage>
</organism>
<reference evidence="2 3" key="1">
    <citation type="submission" date="2024-01" db="EMBL/GenBank/DDBJ databases">
        <title>Pedobacter sp. nov., isolated from oil-contaminated soil.</title>
        <authorList>
            <person name="Le N.T.T."/>
        </authorList>
    </citation>
    <scope>NUCLEOTIDE SEQUENCE [LARGE SCALE GENOMIC DNA]</scope>
    <source>
        <strain evidence="2 3">VNH31</strain>
    </source>
</reference>
<sequence>MRIIGVIFIILGILAGLLGVQSYLRDDAYAKASTTVKAFVKSAEVKPMSGKAVGSIRLVLAFLRDGVEDTLEYSYSEAFSINDPLSTVEELKSRTPYVRYVPKEKRSKNMPDWVMVSNKDKHDGAYGQTGFSWMLKFLIVGIFLIFYSRVRRKNRETFRFYR</sequence>
<dbReference type="EMBL" id="JAZDQU010000001">
    <property type="protein sequence ID" value="MEE1884211.1"/>
    <property type="molecule type" value="Genomic_DNA"/>
</dbReference>
<evidence type="ECO:0008006" key="4">
    <source>
        <dbReference type="Google" id="ProtNLM"/>
    </source>
</evidence>
<comment type="caution">
    <text evidence="2">The sequence shown here is derived from an EMBL/GenBank/DDBJ whole genome shotgun (WGS) entry which is preliminary data.</text>
</comment>
<keyword evidence="1" id="KW-0472">Membrane</keyword>
<name>A0ABU7GZ01_9SPHI</name>
<evidence type="ECO:0000256" key="1">
    <source>
        <dbReference type="SAM" id="Phobius"/>
    </source>
</evidence>
<evidence type="ECO:0000313" key="2">
    <source>
        <dbReference type="EMBL" id="MEE1884211.1"/>
    </source>
</evidence>
<gene>
    <name evidence="2" type="ORF">VRU49_02150</name>
</gene>
<dbReference type="Proteomes" id="UP001337681">
    <property type="component" value="Unassembled WGS sequence"/>
</dbReference>
<keyword evidence="3" id="KW-1185">Reference proteome</keyword>
<dbReference type="RefSeq" id="WP_330145129.1">
    <property type="nucleotide sequence ID" value="NZ_JAZDQU010000001.1"/>
</dbReference>
<keyword evidence="1" id="KW-0812">Transmembrane</keyword>
<keyword evidence="1" id="KW-1133">Transmembrane helix</keyword>
<proteinExistence type="predicted"/>
<evidence type="ECO:0000313" key="3">
    <source>
        <dbReference type="Proteomes" id="UP001337681"/>
    </source>
</evidence>
<protein>
    <recommendedName>
        <fullName evidence="4">DUF3592 domain-containing protein</fullName>
    </recommendedName>
</protein>
<feature type="transmembrane region" description="Helical" evidence="1">
    <location>
        <begin position="131"/>
        <end position="150"/>
    </location>
</feature>
<accession>A0ABU7GZ01</accession>